<dbReference type="Proteomes" id="UP000789739">
    <property type="component" value="Unassembled WGS sequence"/>
</dbReference>
<evidence type="ECO:0000313" key="9">
    <source>
        <dbReference type="EMBL" id="CAG8511574.1"/>
    </source>
</evidence>
<evidence type="ECO:0000256" key="3">
    <source>
        <dbReference type="ARBA" id="ARBA00022490"/>
    </source>
</evidence>
<evidence type="ECO:0000256" key="2">
    <source>
        <dbReference type="ARBA" id="ARBA00008848"/>
    </source>
</evidence>
<feature type="domain" description="C-CAP/cofactor C-like" evidence="8">
    <location>
        <begin position="133"/>
        <end position="301"/>
    </location>
</feature>
<dbReference type="Pfam" id="PF07986">
    <property type="entry name" value="TBCC"/>
    <property type="match status" value="1"/>
</dbReference>
<dbReference type="GO" id="GO:0007021">
    <property type="term" value="P:tubulin complex assembly"/>
    <property type="evidence" value="ECO:0007669"/>
    <property type="project" value="TreeGrafter"/>
</dbReference>
<comment type="subunit">
    <text evidence="6">Supercomplex made of cofactors A to E. Cofactors A and D function by capturing and stabilizing tubulin in a quasi-native conformation. Cofactor E binds to the cofactor D-tubulin complex; interaction with cofactor C then causes the release of tubulin polypeptides that are committed to the native state.</text>
</comment>
<dbReference type="GO" id="GO:0007023">
    <property type="term" value="P:post-chaperonin tubulin folding pathway"/>
    <property type="evidence" value="ECO:0007669"/>
    <property type="project" value="InterPro"/>
</dbReference>
<protein>
    <submittedName>
        <fullName evidence="9">7822_t:CDS:1</fullName>
    </submittedName>
</protein>
<gene>
    <name evidence="9" type="ORF">PBRASI_LOCUS3140</name>
</gene>
<dbReference type="InterPro" id="IPR017901">
    <property type="entry name" value="C-CAP_CF_C-like"/>
</dbReference>
<dbReference type="OrthoDB" id="194775at2759"/>
<dbReference type="InterPro" id="IPR016098">
    <property type="entry name" value="CAP/MinC_C"/>
</dbReference>
<reference evidence="9" key="1">
    <citation type="submission" date="2021-06" db="EMBL/GenBank/DDBJ databases">
        <authorList>
            <person name="Kallberg Y."/>
            <person name="Tangrot J."/>
            <person name="Rosling A."/>
        </authorList>
    </citation>
    <scope>NUCLEOTIDE SEQUENCE</scope>
    <source>
        <strain evidence="9">BR232B</strain>
    </source>
</reference>
<evidence type="ECO:0000256" key="7">
    <source>
        <dbReference type="SAM" id="MobiDB-lite"/>
    </source>
</evidence>
<dbReference type="PROSITE" id="PS51329">
    <property type="entry name" value="C_CAP_COFACTOR_C"/>
    <property type="match status" value="1"/>
</dbReference>
<evidence type="ECO:0000256" key="6">
    <source>
        <dbReference type="ARBA" id="ARBA00026055"/>
    </source>
</evidence>
<accession>A0A9N8ZYI7</accession>
<dbReference type="InterPro" id="IPR027684">
    <property type="entry name" value="TBCC"/>
</dbReference>
<feature type="compositionally biased region" description="Polar residues" evidence="7">
    <location>
        <begin position="127"/>
        <end position="141"/>
    </location>
</feature>
<dbReference type="Gene3D" id="2.160.20.70">
    <property type="match status" value="1"/>
</dbReference>
<feature type="compositionally biased region" description="Low complexity" evidence="7">
    <location>
        <begin position="117"/>
        <end position="126"/>
    </location>
</feature>
<dbReference type="Pfam" id="PF16752">
    <property type="entry name" value="TBCC_N"/>
    <property type="match status" value="1"/>
</dbReference>
<sequence>MSAADDDIKEQKHPDTKEAAAKFWHSFQQEREAIRQSISDLCTQSRSSVSSLCDKILEQINDLEKKLIEATIYLPPYDQRQLTLQVKSLNEELSNQRSILMPKSKFSFKSRKTAAISTKSTSTTGTVPSQAQPPETSSVKESALSTMSPNFKIITLHDEQGKYFDIKSLVASDADNKIVDFQLSNLTDCIVNLVSTDTVIGAIHIKNLKNTLIMSSPVGSSILSHGCERCVFLVGCHQFRIHDSIKMKIYLHVTSHPIIEDCREIQFAPYTLAIDGLEQMFEKAKLDQSINHYDKAEDFKWLKQQVSPNWSLLQEQEWKKDWPLNIKDSSQESIKRILDDIVKLKG</sequence>
<dbReference type="InterPro" id="IPR006599">
    <property type="entry name" value="CARP_motif"/>
</dbReference>
<dbReference type="Gene3D" id="1.20.58.1250">
    <property type="entry name" value="Tubulin Binding Cofactor C, N-terminal domain"/>
    <property type="match status" value="1"/>
</dbReference>
<evidence type="ECO:0000256" key="5">
    <source>
        <dbReference type="ARBA" id="ARBA00023186"/>
    </source>
</evidence>
<dbReference type="InterPro" id="IPR031925">
    <property type="entry name" value="TBCC_N"/>
</dbReference>
<organism evidence="9 10">
    <name type="scientific">Paraglomus brasilianum</name>
    <dbReference type="NCBI Taxonomy" id="144538"/>
    <lineage>
        <taxon>Eukaryota</taxon>
        <taxon>Fungi</taxon>
        <taxon>Fungi incertae sedis</taxon>
        <taxon>Mucoromycota</taxon>
        <taxon>Glomeromycotina</taxon>
        <taxon>Glomeromycetes</taxon>
        <taxon>Paraglomerales</taxon>
        <taxon>Paraglomeraceae</taxon>
        <taxon>Paraglomus</taxon>
    </lineage>
</organism>
<keyword evidence="4" id="KW-0007">Acetylation</keyword>
<proteinExistence type="inferred from homology"/>
<dbReference type="InterPro" id="IPR038397">
    <property type="entry name" value="TBCC_N_sf"/>
</dbReference>
<comment type="caution">
    <text evidence="9">The sequence shown here is derived from an EMBL/GenBank/DDBJ whole genome shotgun (WGS) entry which is preliminary data.</text>
</comment>
<evidence type="ECO:0000259" key="8">
    <source>
        <dbReference type="PROSITE" id="PS51329"/>
    </source>
</evidence>
<evidence type="ECO:0000256" key="4">
    <source>
        <dbReference type="ARBA" id="ARBA00022990"/>
    </source>
</evidence>
<dbReference type="EMBL" id="CAJVPI010000273">
    <property type="protein sequence ID" value="CAG8511574.1"/>
    <property type="molecule type" value="Genomic_DNA"/>
</dbReference>
<comment type="subcellular location">
    <subcellularLocation>
        <location evidence="1">Cytoplasm</location>
    </subcellularLocation>
</comment>
<dbReference type="GO" id="GO:0015631">
    <property type="term" value="F:tubulin binding"/>
    <property type="evidence" value="ECO:0007669"/>
    <property type="project" value="InterPro"/>
</dbReference>
<keyword evidence="5" id="KW-0143">Chaperone</keyword>
<dbReference type="GO" id="GO:0005737">
    <property type="term" value="C:cytoplasm"/>
    <property type="evidence" value="ECO:0007669"/>
    <property type="project" value="UniProtKB-SubCell"/>
</dbReference>
<comment type="similarity">
    <text evidence="2">Belongs to the TBCC family.</text>
</comment>
<name>A0A9N8ZYI7_9GLOM</name>
<keyword evidence="10" id="KW-1185">Reference proteome</keyword>
<feature type="region of interest" description="Disordered" evidence="7">
    <location>
        <begin position="117"/>
        <end position="141"/>
    </location>
</feature>
<dbReference type="PANTHER" id="PTHR15139">
    <property type="entry name" value="TUBULIN FOLDING COFACTOR C"/>
    <property type="match status" value="1"/>
</dbReference>
<dbReference type="PANTHER" id="PTHR15139:SF0">
    <property type="entry name" value="TUBULIN-SPECIFIC CHAPERONE C"/>
    <property type="match status" value="1"/>
</dbReference>
<evidence type="ECO:0000313" key="10">
    <source>
        <dbReference type="Proteomes" id="UP000789739"/>
    </source>
</evidence>
<keyword evidence="3" id="KW-0963">Cytoplasm</keyword>
<dbReference type="SMART" id="SM00673">
    <property type="entry name" value="CARP"/>
    <property type="match status" value="1"/>
</dbReference>
<dbReference type="InterPro" id="IPR012945">
    <property type="entry name" value="Tubulin-bd_cofactor_C_dom"/>
</dbReference>
<dbReference type="AlphaFoldDB" id="A0A9N8ZYI7"/>
<evidence type="ECO:0000256" key="1">
    <source>
        <dbReference type="ARBA" id="ARBA00004496"/>
    </source>
</evidence>